<comment type="caution">
    <text evidence="2">The sequence shown here is derived from an EMBL/GenBank/DDBJ whole genome shotgun (WGS) entry which is preliminary data.</text>
</comment>
<dbReference type="EMBL" id="SGVY01000089">
    <property type="protein sequence ID" value="TFH69779.1"/>
    <property type="molecule type" value="Genomic_DNA"/>
</dbReference>
<feature type="transmembrane region" description="Helical" evidence="1">
    <location>
        <begin position="6"/>
        <end position="22"/>
    </location>
</feature>
<gene>
    <name evidence="2" type="ORF">EXN75_16710</name>
</gene>
<dbReference type="Proteomes" id="UP000297872">
    <property type="component" value="Unassembled WGS sequence"/>
</dbReference>
<dbReference type="GeneID" id="302996897"/>
<name>A0A4Y8UQ53_9BACT</name>
<keyword evidence="1" id="KW-0472">Membrane</keyword>
<sequence>MCSKRYIVVVIFFLMVISYVIVRCRRHSGVYTYHCKEIDFTFQVLEKDTCDVLVLGDGGDSIFYQAPYNGGYLGIDFFLSVDSNIIYLSPYFPIIYNKVTKKYKMQSIKSTFEDDDPCAPYINDKYWNFSGGCDQGRYTFSVSHGKKVYGSIEPLEWN</sequence>
<dbReference type="RefSeq" id="WP_118119976.1">
    <property type="nucleotide sequence ID" value="NZ_SGVY01000089.1"/>
</dbReference>
<evidence type="ECO:0000313" key="3">
    <source>
        <dbReference type="Proteomes" id="UP000297872"/>
    </source>
</evidence>
<keyword evidence="1" id="KW-0812">Transmembrane</keyword>
<keyword evidence="3" id="KW-1185">Reference proteome</keyword>
<proteinExistence type="predicted"/>
<reference evidence="2 3" key="1">
    <citation type="submission" date="2019-02" db="EMBL/GenBank/DDBJ databases">
        <title>Draft Genome Sequence of the Prevotella sp. BCRC 81118, Isolated from Human Feces.</title>
        <authorList>
            <person name="Huang C.-H."/>
        </authorList>
    </citation>
    <scope>NUCLEOTIDE SEQUENCE [LARGE SCALE GENOMIC DNA]</scope>
    <source>
        <strain evidence="2 3">BCRC 81118</strain>
    </source>
</reference>
<keyword evidence="1" id="KW-1133">Transmembrane helix</keyword>
<evidence type="ECO:0000313" key="2">
    <source>
        <dbReference type="EMBL" id="TFH69779.1"/>
    </source>
</evidence>
<evidence type="ECO:0000256" key="1">
    <source>
        <dbReference type="SAM" id="Phobius"/>
    </source>
</evidence>
<dbReference type="AlphaFoldDB" id="A0A4Y8UQ53"/>
<accession>A0A4Y8UQ53</accession>
<dbReference type="OrthoDB" id="9876628at2"/>
<protein>
    <submittedName>
        <fullName evidence="2">Uncharacterized protein</fullName>
    </submittedName>
</protein>
<organism evidence="2 3">
    <name type="scientific">Segatella hominis</name>
    <dbReference type="NCBI Taxonomy" id="2518605"/>
    <lineage>
        <taxon>Bacteria</taxon>
        <taxon>Pseudomonadati</taxon>
        <taxon>Bacteroidota</taxon>
        <taxon>Bacteroidia</taxon>
        <taxon>Bacteroidales</taxon>
        <taxon>Prevotellaceae</taxon>
        <taxon>Segatella</taxon>
    </lineage>
</organism>